<organism evidence="2 3">
    <name type="scientific">Azospirillum cavernae</name>
    <dbReference type="NCBI Taxonomy" id="2320860"/>
    <lineage>
        <taxon>Bacteria</taxon>
        <taxon>Pseudomonadati</taxon>
        <taxon>Pseudomonadota</taxon>
        <taxon>Alphaproteobacteria</taxon>
        <taxon>Rhodospirillales</taxon>
        <taxon>Azospirillaceae</taxon>
        <taxon>Azospirillum</taxon>
    </lineage>
</organism>
<evidence type="ECO:0000313" key="2">
    <source>
        <dbReference type="EMBL" id="RJF83846.1"/>
    </source>
</evidence>
<dbReference type="PANTHER" id="PTHR43011">
    <property type="entry name" value="IRON-SULFUR CLUSTER ASSEMBLY 2 HOMOLOG, MITOCHONDRIAL"/>
    <property type="match status" value="1"/>
</dbReference>
<accession>A0A418W1F3</accession>
<dbReference type="Pfam" id="PF01521">
    <property type="entry name" value="Fe-S_biosyn"/>
    <property type="match status" value="1"/>
</dbReference>
<proteinExistence type="predicted"/>
<keyword evidence="3" id="KW-1185">Reference proteome</keyword>
<dbReference type="NCBIfam" id="TIGR00049">
    <property type="entry name" value="iron-sulfur cluster assembly accessory protein"/>
    <property type="match status" value="1"/>
</dbReference>
<dbReference type="GO" id="GO:0051539">
    <property type="term" value="F:4 iron, 4 sulfur cluster binding"/>
    <property type="evidence" value="ECO:0007669"/>
    <property type="project" value="TreeGrafter"/>
</dbReference>
<dbReference type="SUPFAM" id="SSF89360">
    <property type="entry name" value="HesB-like domain"/>
    <property type="match status" value="1"/>
</dbReference>
<dbReference type="Proteomes" id="UP000283458">
    <property type="component" value="Unassembled WGS sequence"/>
</dbReference>
<sequence>MPDTAIPADRASTEGATAATDRVLTVSESAAKRVAFLIAQEGNPALMLRLTVSGGGCSGFQYGFGFDDSVNEDDFVFERDGTKVVTDDSSLDLLAGATLDYVEDLMGAAFQIKNPNATASCGCGNSFAA</sequence>
<dbReference type="PANTHER" id="PTHR43011:SF1">
    <property type="entry name" value="IRON-SULFUR CLUSTER ASSEMBLY 2 HOMOLOG, MITOCHONDRIAL"/>
    <property type="match status" value="1"/>
</dbReference>
<evidence type="ECO:0000259" key="1">
    <source>
        <dbReference type="Pfam" id="PF01521"/>
    </source>
</evidence>
<dbReference type="EMBL" id="QYUL01000001">
    <property type="protein sequence ID" value="RJF83846.1"/>
    <property type="molecule type" value="Genomic_DNA"/>
</dbReference>
<dbReference type="RefSeq" id="WP_119829487.1">
    <property type="nucleotide sequence ID" value="NZ_QYUL01000001.1"/>
</dbReference>
<dbReference type="Gene3D" id="2.60.300.12">
    <property type="entry name" value="HesB-like domain"/>
    <property type="match status" value="1"/>
</dbReference>
<dbReference type="GO" id="GO:0005506">
    <property type="term" value="F:iron ion binding"/>
    <property type="evidence" value="ECO:0007669"/>
    <property type="project" value="TreeGrafter"/>
</dbReference>
<dbReference type="GO" id="GO:0016226">
    <property type="term" value="P:iron-sulfur cluster assembly"/>
    <property type="evidence" value="ECO:0007669"/>
    <property type="project" value="InterPro"/>
</dbReference>
<dbReference type="InterPro" id="IPR016092">
    <property type="entry name" value="ATAP"/>
</dbReference>
<dbReference type="AlphaFoldDB" id="A0A418W1F3"/>
<dbReference type="OrthoDB" id="9801228at2"/>
<gene>
    <name evidence="2" type="primary">erpA</name>
    <name evidence="2" type="ORF">D3877_04260</name>
</gene>
<dbReference type="InterPro" id="IPR000361">
    <property type="entry name" value="ATAP_core_dom"/>
</dbReference>
<reference evidence="2 3" key="1">
    <citation type="submission" date="2018-09" db="EMBL/GenBank/DDBJ databases">
        <authorList>
            <person name="Zhu H."/>
        </authorList>
    </citation>
    <scope>NUCLEOTIDE SEQUENCE [LARGE SCALE GENOMIC DNA]</scope>
    <source>
        <strain evidence="2 3">K2W22B-5</strain>
    </source>
</reference>
<name>A0A418W1F3_9PROT</name>
<comment type="caution">
    <text evidence="2">The sequence shown here is derived from an EMBL/GenBank/DDBJ whole genome shotgun (WGS) entry which is preliminary data.</text>
</comment>
<evidence type="ECO:0000313" key="3">
    <source>
        <dbReference type="Proteomes" id="UP000283458"/>
    </source>
</evidence>
<dbReference type="InterPro" id="IPR035903">
    <property type="entry name" value="HesB-like_dom_sf"/>
</dbReference>
<dbReference type="NCBIfam" id="NF010147">
    <property type="entry name" value="PRK13623.1"/>
    <property type="match status" value="1"/>
</dbReference>
<dbReference type="FunFam" id="2.60.300.12:FF:000013">
    <property type="entry name" value="Iron-sulfur assembly protein 2"/>
    <property type="match status" value="1"/>
</dbReference>
<feature type="domain" description="Core" evidence="1">
    <location>
        <begin position="24"/>
        <end position="125"/>
    </location>
</feature>
<protein>
    <submittedName>
        <fullName evidence="2">Iron-sulfur cluster insertion protein ErpA</fullName>
    </submittedName>
</protein>
<dbReference type="InterPro" id="IPR017870">
    <property type="entry name" value="FeS_cluster_insertion_CS"/>
</dbReference>
<dbReference type="PROSITE" id="PS01152">
    <property type="entry name" value="HESB"/>
    <property type="match status" value="1"/>
</dbReference>
<dbReference type="GO" id="GO:0051537">
    <property type="term" value="F:2 iron, 2 sulfur cluster binding"/>
    <property type="evidence" value="ECO:0007669"/>
    <property type="project" value="TreeGrafter"/>
</dbReference>